<keyword evidence="1" id="KW-0472">Membrane</keyword>
<sequence length="250" mass="28600">MFKKVLIIVIIIVAGIVGYFVFSKDKFAKSYASYAECVENTNLPCKHYFVGDFGQEWRPSPYLSKEECDSVDRVVGFTCVVSPGNFRESRWINASDLERANREASTQNTNPTNSTTFTWKETVYTQFKNLADWRIEENLSDWRTIDLDRSQLNKFPKGKIFQVSKSFNETGFPGPNVDQQIQQAASDQQTLENSVKKVLTENGWKFVAGPTEGGFYHDYLYVKDNHPLILQIGTRDAITGGMYISIQFLY</sequence>
<dbReference type="Proteomes" id="UP000178892">
    <property type="component" value="Unassembled WGS sequence"/>
</dbReference>
<evidence type="ECO:0000313" key="2">
    <source>
        <dbReference type="EMBL" id="OGE81286.1"/>
    </source>
</evidence>
<name>A0A1F5NUD5_9BACT</name>
<comment type="caution">
    <text evidence="2">The sequence shown here is derived from an EMBL/GenBank/DDBJ whole genome shotgun (WGS) entry which is preliminary data.</text>
</comment>
<keyword evidence="1" id="KW-1133">Transmembrane helix</keyword>
<dbReference type="AlphaFoldDB" id="A0A1F5NUD5"/>
<gene>
    <name evidence="2" type="ORF">A2720_03415</name>
</gene>
<dbReference type="EMBL" id="MFEL01000009">
    <property type="protein sequence ID" value="OGE81286.1"/>
    <property type="molecule type" value="Genomic_DNA"/>
</dbReference>
<protein>
    <submittedName>
        <fullName evidence="2">Uncharacterized protein</fullName>
    </submittedName>
</protein>
<proteinExistence type="predicted"/>
<accession>A0A1F5NUD5</accession>
<feature type="transmembrane region" description="Helical" evidence="1">
    <location>
        <begin position="6"/>
        <end position="22"/>
    </location>
</feature>
<reference evidence="2 3" key="1">
    <citation type="journal article" date="2016" name="Nat. Commun.">
        <title>Thousands of microbial genomes shed light on interconnected biogeochemical processes in an aquifer system.</title>
        <authorList>
            <person name="Anantharaman K."/>
            <person name="Brown C.T."/>
            <person name="Hug L.A."/>
            <person name="Sharon I."/>
            <person name="Castelle C.J."/>
            <person name="Probst A.J."/>
            <person name="Thomas B.C."/>
            <person name="Singh A."/>
            <person name="Wilkins M.J."/>
            <person name="Karaoz U."/>
            <person name="Brodie E.L."/>
            <person name="Williams K.H."/>
            <person name="Hubbard S.S."/>
            <person name="Banfield J.F."/>
        </authorList>
    </citation>
    <scope>NUCLEOTIDE SEQUENCE [LARGE SCALE GENOMIC DNA]</scope>
</reference>
<evidence type="ECO:0000313" key="3">
    <source>
        <dbReference type="Proteomes" id="UP000178892"/>
    </source>
</evidence>
<evidence type="ECO:0000256" key="1">
    <source>
        <dbReference type="SAM" id="Phobius"/>
    </source>
</evidence>
<keyword evidence="1" id="KW-0812">Transmembrane</keyword>
<organism evidence="2 3">
    <name type="scientific">Candidatus Doudnabacteria bacterium RIFCSPHIGHO2_01_FULL_46_24</name>
    <dbReference type="NCBI Taxonomy" id="1817825"/>
    <lineage>
        <taxon>Bacteria</taxon>
        <taxon>Candidatus Doudnaibacteriota</taxon>
    </lineage>
</organism>